<evidence type="ECO:0000313" key="3">
    <source>
        <dbReference type="Proteomes" id="UP000327013"/>
    </source>
</evidence>
<evidence type="ECO:0000313" key="2">
    <source>
        <dbReference type="EMBL" id="KAB8500225.1"/>
    </source>
</evidence>
<name>A0A5N6L0X6_9ROSI</name>
<gene>
    <name evidence="2" type="ORF">FH972_025402</name>
</gene>
<dbReference type="EMBL" id="VIBQ01000050">
    <property type="protein sequence ID" value="KAB8500225.1"/>
    <property type="molecule type" value="Genomic_DNA"/>
</dbReference>
<protein>
    <submittedName>
        <fullName evidence="2">Uncharacterized protein</fullName>
    </submittedName>
</protein>
<evidence type="ECO:0000256" key="1">
    <source>
        <dbReference type="SAM" id="MobiDB-lite"/>
    </source>
</evidence>
<comment type="caution">
    <text evidence="2">The sequence shown here is derived from an EMBL/GenBank/DDBJ whole genome shotgun (WGS) entry which is preliminary data.</text>
</comment>
<dbReference type="OrthoDB" id="1694255at2759"/>
<dbReference type="AlphaFoldDB" id="A0A5N6L0X6"/>
<sequence length="184" mass="21339">MASMQCYKPSYETCQPKRKDNSLVHKVVEIASRAMQGSHQGHPSGYATADTQCYGQSHAYYPDQTMSKTRTEYYVRTPIHRPEYTMPQIQTEYYVRTTPTHRLEYTMPHIQTQYYSETNGYYEHHEMNHGHTGHHPSNGTAYHGKTQKKMKEKHEGKKKEKSLHRKKSKDCKRSGSDSSGSDSD</sequence>
<accession>A0A5N6L0X6</accession>
<reference evidence="2 3" key="1">
    <citation type="submission" date="2019-06" db="EMBL/GenBank/DDBJ databases">
        <title>A chromosomal-level reference genome of Carpinus fangiana (Coryloideae, Betulaceae).</title>
        <authorList>
            <person name="Yang X."/>
            <person name="Wang Z."/>
            <person name="Zhang L."/>
            <person name="Hao G."/>
            <person name="Liu J."/>
            <person name="Yang Y."/>
        </authorList>
    </citation>
    <scope>NUCLEOTIDE SEQUENCE [LARGE SCALE GENOMIC DNA]</scope>
    <source>
        <strain evidence="2">Cfa_2016G</strain>
        <tissue evidence="2">Leaf</tissue>
    </source>
</reference>
<organism evidence="2 3">
    <name type="scientific">Carpinus fangiana</name>
    <dbReference type="NCBI Taxonomy" id="176857"/>
    <lineage>
        <taxon>Eukaryota</taxon>
        <taxon>Viridiplantae</taxon>
        <taxon>Streptophyta</taxon>
        <taxon>Embryophyta</taxon>
        <taxon>Tracheophyta</taxon>
        <taxon>Spermatophyta</taxon>
        <taxon>Magnoliopsida</taxon>
        <taxon>eudicotyledons</taxon>
        <taxon>Gunneridae</taxon>
        <taxon>Pentapetalae</taxon>
        <taxon>rosids</taxon>
        <taxon>fabids</taxon>
        <taxon>Fagales</taxon>
        <taxon>Betulaceae</taxon>
        <taxon>Carpinus</taxon>
    </lineage>
</organism>
<dbReference type="Proteomes" id="UP000327013">
    <property type="component" value="Unassembled WGS sequence"/>
</dbReference>
<feature type="region of interest" description="Disordered" evidence="1">
    <location>
        <begin position="124"/>
        <end position="184"/>
    </location>
</feature>
<proteinExistence type="predicted"/>
<feature type="compositionally biased region" description="Basic residues" evidence="1">
    <location>
        <begin position="159"/>
        <end position="170"/>
    </location>
</feature>
<keyword evidence="3" id="KW-1185">Reference proteome</keyword>